<evidence type="ECO:0000256" key="1">
    <source>
        <dbReference type="ARBA" id="ARBA00009437"/>
    </source>
</evidence>
<dbReference type="PRINTS" id="PR00039">
    <property type="entry name" value="HTHLYSR"/>
</dbReference>
<evidence type="ECO:0000256" key="2">
    <source>
        <dbReference type="ARBA" id="ARBA00023015"/>
    </source>
</evidence>
<dbReference type="RefSeq" id="WP_144352447.1">
    <property type="nucleotide sequence ID" value="NZ_CP036259.1"/>
</dbReference>
<dbReference type="FunFam" id="1.10.10.10:FF:000001">
    <property type="entry name" value="LysR family transcriptional regulator"/>
    <property type="match status" value="1"/>
</dbReference>
<proteinExistence type="inferred from homology"/>
<comment type="similarity">
    <text evidence="1">Belongs to the LysR transcriptional regulatory family.</text>
</comment>
<evidence type="ECO:0000256" key="3">
    <source>
        <dbReference type="ARBA" id="ARBA00023125"/>
    </source>
</evidence>
<keyword evidence="2" id="KW-0805">Transcription regulation</keyword>
<organism evidence="6 7">
    <name type="scientific">Sporomusa termitida</name>
    <dbReference type="NCBI Taxonomy" id="2377"/>
    <lineage>
        <taxon>Bacteria</taxon>
        <taxon>Bacillati</taxon>
        <taxon>Bacillota</taxon>
        <taxon>Negativicutes</taxon>
        <taxon>Selenomonadales</taxon>
        <taxon>Sporomusaceae</taxon>
        <taxon>Sporomusa</taxon>
    </lineage>
</organism>
<evidence type="ECO:0000313" key="7">
    <source>
        <dbReference type="Proteomes" id="UP000320776"/>
    </source>
</evidence>
<evidence type="ECO:0000313" key="6">
    <source>
        <dbReference type="EMBL" id="QDR83135.1"/>
    </source>
</evidence>
<evidence type="ECO:0000259" key="5">
    <source>
        <dbReference type="PROSITE" id="PS50931"/>
    </source>
</evidence>
<dbReference type="AlphaFoldDB" id="A0A517E0K4"/>
<dbReference type="InterPro" id="IPR005119">
    <property type="entry name" value="LysR_subst-bd"/>
</dbReference>
<dbReference type="EMBL" id="CP036259">
    <property type="protein sequence ID" value="QDR83135.1"/>
    <property type="molecule type" value="Genomic_DNA"/>
</dbReference>
<feature type="domain" description="HTH lysR-type" evidence="5">
    <location>
        <begin position="1"/>
        <end position="58"/>
    </location>
</feature>
<dbReference type="GO" id="GO:0032993">
    <property type="term" value="C:protein-DNA complex"/>
    <property type="evidence" value="ECO:0007669"/>
    <property type="project" value="TreeGrafter"/>
</dbReference>
<dbReference type="GO" id="GO:0003677">
    <property type="term" value="F:DNA binding"/>
    <property type="evidence" value="ECO:0007669"/>
    <property type="project" value="UniProtKB-KW"/>
</dbReference>
<dbReference type="SUPFAM" id="SSF46785">
    <property type="entry name" value="Winged helix' DNA-binding domain"/>
    <property type="match status" value="1"/>
</dbReference>
<protein>
    <submittedName>
        <fullName evidence="6">HTH-type transcriptional regulator CatM</fullName>
    </submittedName>
</protein>
<dbReference type="Proteomes" id="UP000320776">
    <property type="component" value="Chromosome"/>
</dbReference>
<dbReference type="InterPro" id="IPR036388">
    <property type="entry name" value="WH-like_DNA-bd_sf"/>
</dbReference>
<dbReference type="Pfam" id="PF00126">
    <property type="entry name" value="HTH_1"/>
    <property type="match status" value="1"/>
</dbReference>
<dbReference type="Gene3D" id="3.40.190.290">
    <property type="match status" value="1"/>
</dbReference>
<dbReference type="CDD" id="cd05466">
    <property type="entry name" value="PBP2_LTTR_substrate"/>
    <property type="match status" value="1"/>
</dbReference>
<dbReference type="PANTHER" id="PTHR30346">
    <property type="entry name" value="TRANSCRIPTIONAL DUAL REGULATOR HCAR-RELATED"/>
    <property type="match status" value="1"/>
</dbReference>
<dbReference type="GO" id="GO:0003700">
    <property type="term" value="F:DNA-binding transcription factor activity"/>
    <property type="evidence" value="ECO:0007669"/>
    <property type="project" value="InterPro"/>
</dbReference>
<reference evidence="6 7" key="1">
    <citation type="submission" date="2019-02" db="EMBL/GenBank/DDBJ databases">
        <title>Closed genome of Sporomusa termitida DSM 4440.</title>
        <authorList>
            <person name="Poehlein A."/>
            <person name="Daniel R."/>
        </authorList>
    </citation>
    <scope>NUCLEOTIDE SEQUENCE [LARGE SCALE GENOMIC DNA]</scope>
    <source>
        <strain evidence="6 7">DSM 4440</strain>
    </source>
</reference>
<keyword evidence="3" id="KW-0238">DNA-binding</keyword>
<dbReference type="SUPFAM" id="SSF53850">
    <property type="entry name" value="Periplasmic binding protein-like II"/>
    <property type="match status" value="1"/>
</dbReference>
<keyword evidence="7" id="KW-1185">Reference proteome</keyword>
<evidence type="ECO:0000256" key="4">
    <source>
        <dbReference type="ARBA" id="ARBA00023163"/>
    </source>
</evidence>
<name>A0A517E0K4_9FIRM</name>
<sequence>MNLQDMQYFLAIIEEGSITAAAKRLHIAQPPLSRQMKQLEAQLGVQLFERGRRRIKVTEAGNLLRHRAEQILELTTNTIRELKEFDTGVRGTLSIGAVTSSWVTLLPDLIHTFRDRYPHVRFRLREGESRRITELLDKGIVDLGMVRVPVDTEVYESIELPKEPLIIAFRSGYSSLGDGDKPEVNLAELAGKPLMIHRKYKHMLTEHCHQAGFTPEILCESDDVLPLLAWATAAIGIAVVPRSAVSLVPSADLLTKVIVNPALETAAALIWVRNRFLSATARHFLSLFTSLQG</sequence>
<accession>A0A517E0K4</accession>
<dbReference type="PANTHER" id="PTHR30346:SF28">
    <property type="entry name" value="HTH-TYPE TRANSCRIPTIONAL REGULATOR CYNR"/>
    <property type="match status" value="1"/>
</dbReference>
<dbReference type="Pfam" id="PF03466">
    <property type="entry name" value="LysR_substrate"/>
    <property type="match status" value="1"/>
</dbReference>
<dbReference type="Gene3D" id="1.10.10.10">
    <property type="entry name" value="Winged helix-like DNA-binding domain superfamily/Winged helix DNA-binding domain"/>
    <property type="match status" value="1"/>
</dbReference>
<dbReference type="InterPro" id="IPR000847">
    <property type="entry name" value="LysR_HTH_N"/>
</dbReference>
<dbReference type="PROSITE" id="PS50931">
    <property type="entry name" value="HTH_LYSR"/>
    <property type="match status" value="1"/>
</dbReference>
<gene>
    <name evidence="6" type="primary">catM_2</name>
    <name evidence="6" type="ORF">SPTER_46110</name>
</gene>
<dbReference type="KEGG" id="sted:SPTER_46110"/>
<dbReference type="InterPro" id="IPR036390">
    <property type="entry name" value="WH_DNA-bd_sf"/>
</dbReference>
<dbReference type="OrthoDB" id="9803714at2"/>
<keyword evidence="4" id="KW-0804">Transcription</keyword>